<evidence type="ECO:0000313" key="2">
    <source>
        <dbReference type="EMBL" id="KAG5591608.1"/>
    </source>
</evidence>
<feature type="compositionally biased region" description="Polar residues" evidence="1">
    <location>
        <begin position="1"/>
        <end position="15"/>
    </location>
</feature>
<comment type="caution">
    <text evidence="2">The sequence shown here is derived from an EMBL/GenBank/DDBJ whole genome shotgun (WGS) entry which is preliminary data.</text>
</comment>
<feature type="region of interest" description="Disordered" evidence="1">
    <location>
        <begin position="1"/>
        <end position="49"/>
    </location>
</feature>
<evidence type="ECO:0000256" key="1">
    <source>
        <dbReference type="SAM" id="MobiDB-lite"/>
    </source>
</evidence>
<sequence>MPPISNQHYTKTQPKTPFNSITSNNNIPTIPHPVPASSSSEEHDQTPEEILAEIELQTWKSRPTTL</sequence>
<keyword evidence="3" id="KW-1185">Reference proteome</keyword>
<accession>A0A9J5XWL7</accession>
<reference evidence="2 3" key="1">
    <citation type="submission" date="2020-09" db="EMBL/GenBank/DDBJ databases">
        <title>De no assembly of potato wild relative species, Solanum commersonii.</title>
        <authorList>
            <person name="Cho K."/>
        </authorList>
    </citation>
    <scope>NUCLEOTIDE SEQUENCE [LARGE SCALE GENOMIC DNA]</scope>
    <source>
        <strain evidence="2">LZ3.2</strain>
        <tissue evidence="2">Leaf</tissue>
    </source>
</reference>
<dbReference type="EMBL" id="JACXVP010000008">
    <property type="protein sequence ID" value="KAG5591608.1"/>
    <property type="molecule type" value="Genomic_DNA"/>
</dbReference>
<dbReference type="Proteomes" id="UP000824120">
    <property type="component" value="Chromosome 8"/>
</dbReference>
<feature type="compositionally biased region" description="Low complexity" evidence="1">
    <location>
        <begin position="16"/>
        <end position="29"/>
    </location>
</feature>
<gene>
    <name evidence="2" type="ORF">H5410_042122</name>
</gene>
<organism evidence="2 3">
    <name type="scientific">Solanum commersonii</name>
    <name type="common">Commerson's wild potato</name>
    <name type="synonym">Commerson's nightshade</name>
    <dbReference type="NCBI Taxonomy" id="4109"/>
    <lineage>
        <taxon>Eukaryota</taxon>
        <taxon>Viridiplantae</taxon>
        <taxon>Streptophyta</taxon>
        <taxon>Embryophyta</taxon>
        <taxon>Tracheophyta</taxon>
        <taxon>Spermatophyta</taxon>
        <taxon>Magnoliopsida</taxon>
        <taxon>eudicotyledons</taxon>
        <taxon>Gunneridae</taxon>
        <taxon>Pentapetalae</taxon>
        <taxon>asterids</taxon>
        <taxon>lamiids</taxon>
        <taxon>Solanales</taxon>
        <taxon>Solanaceae</taxon>
        <taxon>Solanoideae</taxon>
        <taxon>Solaneae</taxon>
        <taxon>Solanum</taxon>
    </lineage>
</organism>
<name>A0A9J5XWL7_SOLCO</name>
<evidence type="ECO:0000313" key="3">
    <source>
        <dbReference type="Proteomes" id="UP000824120"/>
    </source>
</evidence>
<protein>
    <submittedName>
        <fullName evidence="2">Uncharacterized protein</fullName>
    </submittedName>
</protein>
<proteinExistence type="predicted"/>
<dbReference type="AlphaFoldDB" id="A0A9J5XWL7"/>